<evidence type="ECO:0000256" key="5">
    <source>
        <dbReference type="SAM" id="SignalP"/>
    </source>
</evidence>
<dbReference type="Proteomes" id="UP001596456">
    <property type="component" value="Unassembled WGS sequence"/>
</dbReference>
<feature type="chain" id="PRO_5045889687" evidence="5">
    <location>
        <begin position="31"/>
        <end position="146"/>
    </location>
</feature>
<dbReference type="SUPFAM" id="SSF46626">
    <property type="entry name" value="Cytochrome c"/>
    <property type="match status" value="1"/>
</dbReference>
<keyword evidence="2 4" id="KW-0479">Metal-binding</keyword>
<evidence type="ECO:0000259" key="6">
    <source>
        <dbReference type="PROSITE" id="PS51007"/>
    </source>
</evidence>
<dbReference type="InterPro" id="IPR036909">
    <property type="entry name" value="Cyt_c-like_dom_sf"/>
</dbReference>
<dbReference type="Pfam" id="PF13442">
    <property type="entry name" value="Cytochrome_CBB3"/>
    <property type="match status" value="1"/>
</dbReference>
<evidence type="ECO:0000256" key="1">
    <source>
        <dbReference type="ARBA" id="ARBA00022617"/>
    </source>
</evidence>
<feature type="domain" description="Cytochrome c" evidence="6">
    <location>
        <begin position="46"/>
        <end position="124"/>
    </location>
</feature>
<keyword evidence="5" id="KW-0732">Signal</keyword>
<keyword evidence="3 4" id="KW-0408">Iron</keyword>
<dbReference type="EMBL" id="JBHTCM010000014">
    <property type="protein sequence ID" value="MFC7334271.1"/>
    <property type="molecule type" value="Genomic_DNA"/>
</dbReference>
<keyword evidence="8" id="KW-1185">Reference proteome</keyword>
<dbReference type="Gene3D" id="1.10.760.10">
    <property type="entry name" value="Cytochrome c-like domain"/>
    <property type="match status" value="1"/>
</dbReference>
<evidence type="ECO:0000313" key="7">
    <source>
        <dbReference type="EMBL" id="MFC7334271.1"/>
    </source>
</evidence>
<proteinExistence type="predicted"/>
<feature type="signal peptide" evidence="5">
    <location>
        <begin position="1"/>
        <end position="30"/>
    </location>
</feature>
<reference evidence="8" key="1">
    <citation type="journal article" date="2019" name="Int. J. Syst. Evol. Microbiol.">
        <title>The Global Catalogue of Microorganisms (GCM) 10K type strain sequencing project: providing services to taxonomists for standard genome sequencing and annotation.</title>
        <authorList>
            <consortium name="The Broad Institute Genomics Platform"/>
            <consortium name="The Broad Institute Genome Sequencing Center for Infectious Disease"/>
            <person name="Wu L."/>
            <person name="Ma J."/>
        </authorList>
    </citation>
    <scope>NUCLEOTIDE SEQUENCE [LARGE SCALE GENOMIC DNA]</scope>
    <source>
        <strain evidence="8">CGMCC 1.16275</strain>
    </source>
</reference>
<accession>A0ABW2KY92</accession>
<evidence type="ECO:0000256" key="3">
    <source>
        <dbReference type="ARBA" id="ARBA00023004"/>
    </source>
</evidence>
<keyword evidence="1 4" id="KW-0349">Heme</keyword>
<name>A0ABW2KY92_9PROT</name>
<dbReference type="PROSITE" id="PS51007">
    <property type="entry name" value="CYTC"/>
    <property type="match status" value="1"/>
</dbReference>
<dbReference type="PANTHER" id="PTHR35008">
    <property type="entry name" value="BLL4482 PROTEIN-RELATED"/>
    <property type="match status" value="1"/>
</dbReference>
<evidence type="ECO:0000256" key="2">
    <source>
        <dbReference type="ARBA" id="ARBA00022723"/>
    </source>
</evidence>
<dbReference type="RefSeq" id="WP_377359833.1">
    <property type="nucleotide sequence ID" value="NZ_JBHTCM010000014.1"/>
</dbReference>
<gene>
    <name evidence="7" type="ORF">ACFQPS_13975</name>
</gene>
<evidence type="ECO:0000256" key="4">
    <source>
        <dbReference type="PROSITE-ProRule" id="PRU00433"/>
    </source>
</evidence>
<protein>
    <submittedName>
        <fullName evidence="7">C-type cytochrome</fullName>
    </submittedName>
</protein>
<dbReference type="InterPro" id="IPR009056">
    <property type="entry name" value="Cyt_c-like_dom"/>
</dbReference>
<sequence>MTQMTKQTLPGLLGAAALLAALAAGGTAAAQSTDVQSSAFAAPDRFAYSDGGQLYRAICQGCHMPTGEGAAGAGAYPALAANPNLEVTAYPVSMVVNGRKAMPSFSFLSDTQISAVVGYVRTHFGNQFGDPVPVEEVAAARQAAHN</sequence>
<evidence type="ECO:0000313" key="8">
    <source>
        <dbReference type="Proteomes" id="UP001596456"/>
    </source>
</evidence>
<dbReference type="PANTHER" id="PTHR35008:SF9">
    <property type="entry name" value="CYTOCHROME C DOMAIN-CONTAINING PROTEIN"/>
    <property type="match status" value="1"/>
</dbReference>
<dbReference type="InterPro" id="IPR051459">
    <property type="entry name" value="Cytochrome_c-type_DH"/>
</dbReference>
<comment type="caution">
    <text evidence="7">The sequence shown here is derived from an EMBL/GenBank/DDBJ whole genome shotgun (WGS) entry which is preliminary data.</text>
</comment>
<organism evidence="7 8">
    <name type="scientific">Rhodocista pekingensis</name>
    <dbReference type="NCBI Taxonomy" id="201185"/>
    <lineage>
        <taxon>Bacteria</taxon>
        <taxon>Pseudomonadati</taxon>
        <taxon>Pseudomonadota</taxon>
        <taxon>Alphaproteobacteria</taxon>
        <taxon>Rhodospirillales</taxon>
        <taxon>Azospirillaceae</taxon>
        <taxon>Rhodocista</taxon>
    </lineage>
</organism>